<gene>
    <name evidence="4" type="primary">pcaC</name>
    <name evidence="4" type="ORF">FCH28_15570</name>
</gene>
<keyword evidence="5" id="KW-1185">Reference proteome</keyword>
<dbReference type="GO" id="GO:0051920">
    <property type="term" value="F:peroxiredoxin activity"/>
    <property type="evidence" value="ECO:0007669"/>
    <property type="project" value="InterPro"/>
</dbReference>
<dbReference type="EMBL" id="SUMB01000004">
    <property type="protein sequence ID" value="TJZ54528.1"/>
    <property type="molecule type" value="Genomic_DNA"/>
</dbReference>
<reference evidence="4 5" key="1">
    <citation type="submission" date="2019-04" db="EMBL/GenBank/DDBJ databases">
        <title>Streptomyces piniterrae sp. nov., a heliquinomycin-producing actinomycete isolated from rhizosphere soil of Pinus yunnanensis.</title>
        <authorList>
            <person name="Zhuang X."/>
            <person name="Zhao J."/>
        </authorList>
    </citation>
    <scope>NUCLEOTIDE SEQUENCE [LARGE SCALE GENOMIC DNA]</scope>
    <source>
        <strain evidence="5">jys28</strain>
    </source>
</reference>
<name>A0A4V5MKT3_9ACTN</name>
<feature type="domain" description="AB hydrolase-1" evidence="2">
    <location>
        <begin position="18"/>
        <end position="127"/>
    </location>
</feature>
<dbReference type="InterPro" id="IPR052512">
    <property type="entry name" value="4CMD/NDH-1_regulator"/>
</dbReference>
<feature type="region of interest" description="Disordered" evidence="1">
    <location>
        <begin position="259"/>
        <end position="289"/>
    </location>
</feature>
<accession>A0A4V5MKT3</accession>
<dbReference type="Pfam" id="PF00561">
    <property type="entry name" value="Abhydrolase_1"/>
    <property type="match status" value="1"/>
</dbReference>
<evidence type="ECO:0000259" key="2">
    <source>
        <dbReference type="Pfam" id="PF00561"/>
    </source>
</evidence>
<dbReference type="GO" id="GO:0047575">
    <property type="term" value="F:4-carboxymuconolactone decarboxylase activity"/>
    <property type="evidence" value="ECO:0007669"/>
    <property type="project" value="UniProtKB-EC"/>
</dbReference>
<dbReference type="SUPFAM" id="SSF69118">
    <property type="entry name" value="AhpD-like"/>
    <property type="match status" value="1"/>
</dbReference>
<dbReference type="PANTHER" id="PTHR33570:SF2">
    <property type="entry name" value="CARBOXYMUCONOLACTONE DECARBOXYLASE-LIKE DOMAIN-CONTAINING PROTEIN"/>
    <property type="match status" value="1"/>
</dbReference>
<feature type="compositionally biased region" description="Low complexity" evidence="1">
    <location>
        <begin position="265"/>
        <end position="275"/>
    </location>
</feature>
<dbReference type="SUPFAM" id="SSF53474">
    <property type="entry name" value="alpha/beta-Hydrolases"/>
    <property type="match status" value="1"/>
</dbReference>
<dbReference type="NCBIfam" id="TIGR02425">
    <property type="entry name" value="decarb_PcaC"/>
    <property type="match status" value="1"/>
</dbReference>
<feature type="domain" description="Carboxymuconolactone decarboxylase-like" evidence="3">
    <location>
        <begin position="334"/>
        <end position="416"/>
    </location>
</feature>
<dbReference type="Pfam" id="PF02627">
    <property type="entry name" value="CMD"/>
    <property type="match status" value="1"/>
</dbReference>
<proteinExistence type="predicted"/>
<dbReference type="InterPro" id="IPR000073">
    <property type="entry name" value="AB_hydrolase_1"/>
</dbReference>
<dbReference type="PANTHER" id="PTHR33570">
    <property type="entry name" value="4-CARBOXYMUCONOLACTONE DECARBOXYLASE FAMILY PROTEIN"/>
    <property type="match status" value="1"/>
</dbReference>
<dbReference type="InterPro" id="IPR003779">
    <property type="entry name" value="CMD-like"/>
</dbReference>
<dbReference type="Proteomes" id="UP000308697">
    <property type="component" value="Unassembled WGS sequence"/>
</dbReference>
<dbReference type="Gene3D" id="3.40.50.1820">
    <property type="entry name" value="alpha/beta hydrolase"/>
    <property type="match status" value="1"/>
</dbReference>
<keyword evidence="4" id="KW-0456">Lyase</keyword>
<evidence type="ECO:0000259" key="3">
    <source>
        <dbReference type="Pfam" id="PF02627"/>
    </source>
</evidence>
<dbReference type="EC" id="4.1.1.44" evidence="4"/>
<comment type="caution">
    <text evidence="4">The sequence shown here is derived from an EMBL/GenBank/DDBJ whole genome shotgun (WGS) entry which is preliminary data.</text>
</comment>
<evidence type="ECO:0000313" key="5">
    <source>
        <dbReference type="Proteomes" id="UP000308697"/>
    </source>
</evidence>
<protein>
    <submittedName>
        <fullName evidence="4">4-carboxymuconolactone decarboxylase</fullName>
        <ecNumber evidence="4">4.1.1.44</ecNumber>
    </submittedName>
</protein>
<dbReference type="InterPro" id="IPR029032">
    <property type="entry name" value="AhpD-like"/>
</dbReference>
<evidence type="ECO:0000313" key="4">
    <source>
        <dbReference type="EMBL" id="TJZ54528.1"/>
    </source>
</evidence>
<dbReference type="PRINTS" id="PR00111">
    <property type="entry name" value="ABHYDROLASE"/>
</dbReference>
<dbReference type="Gene3D" id="1.20.1290.10">
    <property type="entry name" value="AhpD-like"/>
    <property type="match status" value="1"/>
</dbReference>
<organism evidence="4 5">
    <name type="scientific">Streptomyces piniterrae</name>
    <dbReference type="NCBI Taxonomy" id="2571125"/>
    <lineage>
        <taxon>Bacteria</taxon>
        <taxon>Bacillati</taxon>
        <taxon>Actinomycetota</taxon>
        <taxon>Actinomycetes</taxon>
        <taxon>Kitasatosporales</taxon>
        <taxon>Streptomycetaceae</taxon>
        <taxon>Streptomyces</taxon>
    </lineage>
</organism>
<dbReference type="RefSeq" id="WP_136740452.1">
    <property type="nucleotide sequence ID" value="NZ_SUMB01000004.1"/>
</dbReference>
<dbReference type="AlphaFoldDB" id="A0A4V5MKT3"/>
<evidence type="ECO:0000256" key="1">
    <source>
        <dbReference type="SAM" id="MobiDB-lite"/>
    </source>
</evidence>
<feature type="compositionally biased region" description="Pro residues" evidence="1">
    <location>
        <begin position="276"/>
        <end position="285"/>
    </location>
</feature>
<dbReference type="InterPro" id="IPR012788">
    <property type="entry name" value="Decarb_PcaC"/>
</dbReference>
<dbReference type="InterPro" id="IPR029058">
    <property type="entry name" value="AB_hydrolase_fold"/>
</dbReference>
<dbReference type="OrthoDB" id="9802489at2"/>
<sequence length="427" mass="45541">MSEKTLQHRIDGPDDAPVLVLGASLGTTWHMWDRQIPELTRHWRVIRFDLPGHGGSPAHPASSIAELADRLVTTLDGLGVERFGYAGCNIGGAIGTQLALTRPHRVTSLALVSSSPRYGTADAWRQRGVVIRTNGLDPIARTAPEHWFTGGFAGAQPAIVEWAVQMVRTTDPGCYIAACEALASYDVRSSLGRVGVPTLVVVGSEDQVTPTTDARTLVAGIPDASLALVPGTSHLVPVEQPAAVTELLIRHFTTAWHDKPGPGGPAAIGAAAPKPQIAPPPPPQSAPAAIESGLTQPEAARGGTYDQGIKIRREVLGDAHVDRVEATADEFTGDFHDFITRYAWGETWSRPGLDRRTRSIVTLTALVARGHLEELVLHTRAALRNGLTPTEIKEVLLHTAVYCGVPAANSAFAVAQRVIREETTPEA</sequence>